<organism evidence="8 9">
    <name type="scientific">Pelobates cultripes</name>
    <name type="common">Western spadefoot toad</name>
    <dbReference type="NCBI Taxonomy" id="61616"/>
    <lineage>
        <taxon>Eukaryota</taxon>
        <taxon>Metazoa</taxon>
        <taxon>Chordata</taxon>
        <taxon>Craniata</taxon>
        <taxon>Vertebrata</taxon>
        <taxon>Euteleostomi</taxon>
        <taxon>Amphibia</taxon>
        <taxon>Batrachia</taxon>
        <taxon>Anura</taxon>
        <taxon>Pelobatoidea</taxon>
        <taxon>Pelobatidae</taxon>
        <taxon>Pelobates</taxon>
    </lineage>
</organism>
<name>A0AAD1SR19_PELCU</name>
<dbReference type="PRINTS" id="PR00259">
    <property type="entry name" value="TMFOUR"/>
</dbReference>
<evidence type="ECO:0000256" key="1">
    <source>
        <dbReference type="ARBA" id="ARBA00004141"/>
    </source>
</evidence>
<comment type="subcellular location">
    <subcellularLocation>
        <location evidence="1 7">Membrane</location>
        <topology evidence="1 7">Multi-pass membrane protein</topology>
    </subcellularLocation>
</comment>
<proteinExistence type="inferred from homology"/>
<evidence type="ECO:0000256" key="3">
    <source>
        <dbReference type="ARBA" id="ARBA00022692"/>
    </source>
</evidence>
<dbReference type="PANTHER" id="PTHR19282:SF548">
    <property type="entry name" value="TETRASPANIN"/>
    <property type="match status" value="1"/>
</dbReference>
<dbReference type="EMBL" id="OW240918">
    <property type="protein sequence ID" value="CAH2305006.1"/>
    <property type="molecule type" value="Genomic_DNA"/>
</dbReference>
<keyword evidence="4 7" id="KW-1133">Transmembrane helix</keyword>
<comment type="similarity">
    <text evidence="2 7">Belongs to the tetraspanin (TM4SF) family.</text>
</comment>
<dbReference type="InterPro" id="IPR018499">
    <property type="entry name" value="Tetraspanin/Peripherin"/>
</dbReference>
<comment type="caution">
    <text evidence="7">Lacks conserved residue(s) required for the propagation of feature annotation.</text>
</comment>
<dbReference type="GO" id="GO:0005886">
    <property type="term" value="C:plasma membrane"/>
    <property type="evidence" value="ECO:0007669"/>
    <property type="project" value="TreeGrafter"/>
</dbReference>
<keyword evidence="9" id="KW-1185">Reference proteome</keyword>
<keyword evidence="3 7" id="KW-0812">Transmembrane</keyword>
<evidence type="ECO:0000256" key="4">
    <source>
        <dbReference type="ARBA" id="ARBA00022989"/>
    </source>
</evidence>
<gene>
    <name evidence="8" type="ORF">PECUL_23A017566</name>
</gene>
<evidence type="ECO:0000313" key="8">
    <source>
        <dbReference type="EMBL" id="CAH2305006.1"/>
    </source>
</evidence>
<dbReference type="InterPro" id="IPR008952">
    <property type="entry name" value="Tetraspanin_EC2_sf"/>
</dbReference>
<dbReference type="PANTHER" id="PTHR19282">
    <property type="entry name" value="TETRASPANIN"/>
    <property type="match status" value="1"/>
</dbReference>
<dbReference type="PIRSF" id="PIRSF002419">
    <property type="entry name" value="Tetraspanin"/>
    <property type="match status" value="1"/>
</dbReference>
<evidence type="ECO:0000256" key="7">
    <source>
        <dbReference type="RuleBase" id="RU361218"/>
    </source>
</evidence>
<dbReference type="SUPFAM" id="SSF48652">
    <property type="entry name" value="Tetraspanin"/>
    <property type="match status" value="1"/>
</dbReference>
<keyword evidence="6" id="KW-0325">Glycoprotein</keyword>
<feature type="transmembrane region" description="Helical" evidence="7">
    <location>
        <begin position="14"/>
        <end position="39"/>
    </location>
</feature>
<dbReference type="Proteomes" id="UP001295444">
    <property type="component" value="Chromosome 07"/>
</dbReference>
<dbReference type="GO" id="GO:0016477">
    <property type="term" value="P:cell migration"/>
    <property type="evidence" value="ECO:0007669"/>
    <property type="project" value="TreeGrafter"/>
</dbReference>
<evidence type="ECO:0000313" key="9">
    <source>
        <dbReference type="Proteomes" id="UP001295444"/>
    </source>
</evidence>
<dbReference type="Pfam" id="PF00335">
    <property type="entry name" value="Tetraspanin"/>
    <property type="match status" value="1"/>
</dbReference>
<dbReference type="InterPro" id="IPR000301">
    <property type="entry name" value="Tetraspanin_animals"/>
</dbReference>
<evidence type="ECO:0000256" key="5">
    <source>
        <dbReference type="ARBA" id="ARBA00023136"/>
    </source>
</evidence>
<sequence>MKCDNQDRLLCIKAILFCVILIFWFSVIMLLIFVVEIVVGISAFTYRDRIQSIVSQRFLKVLHTYGQEPRLTNAIDSIQQEFQCCGAQNFTDWLNSTLNMPATSVPRSCCRRNQPMCGNNALDHMDNLFLEGCVVKMRNWISEHIQVIGAMGLGLGFSQIFGILLSWLLVNFLRESYAAV</sequence>
<accession>A0AAD1SR19</accession>
<keyword evidence="5 7" id="KW-0472">Membrane</keyword>
<dbReference type="CDD" id="cd03127">
    <property type="entry name" value="tetraspanin_LEL"/>
    <property type="match status" value="1"/>
</dbReference>
<reference evidence="8" key="1">
    <citation type="submission" date="2022-03" db="EMBL/GenBank/DDBJ databases">
        <authorList>
            <person name="Alioto T."/>
            <person name="Alioto T."/>
            <person name="Gomez Garrido J."/>
        </authorList>
    </citation>
    <scope>NUCLEOTIDE SEQUENCE</scope>
</reference>
<dbReference type="Gene3D" id="1.10.1450.10">
    <property type="entry name" value="Tetraspanin"/>
    <property type="match status" value="1"/>
</dbReference>
<protein>
    <recommendedName>
        <fullName evidence="7">Tetraspanin</fullName>
    </recommendedName>
</protein>
<feature type="transmembrane region" description="Helical" evidence="7">
    <location>
        <begin position="147"/>
        <end position="170"/>
    </location>
</feature>
<dbReference type="FunFam" id="1.10.1450.10:FF:000029">
    <property type="entry name" value="Tetraspanin"/>
    <property type="match status" value="1"/>
</dbReference>
<evidence type="ECO:0000256" key="2">
    <source>
        <dbReference type="ARBA" id="ARBA00006840"/>
    </source>
</evidence>
<evidence type="ECO:0000256" key="6">
    <source>
        <dbReference type="ARBA" id="ARBA00023180"/>
    </source>
</evidence>
<dbReference type="AlphaFoldDB" id="A0AAD1SR19"/>